<proteinExistence type="predicted"/>
<dbReference type="AlphaFoldDB" id="A0A9D1ZQ30"/>
<accession>A0A9D1ZQ30</accession>
<sequence>MITKNTYTFKVDTSDLATQDPSSPNFFRYQHYTTYETIDAVFKIQGAYYHKEKVPDVNFEFGPQDNRHLTVFFDTDAVEYIRKHQVQQVEVVLVHDIESILDHLQEYNKMFSEDVESTTVANYQNPETRKDYGTLLDNIQDSYRIPGLPLGYCLRPAGLFVMTPEYISDHKIEFFPEMYGWDEIEKEFPAFKKFVQKKKIDYDALAYWNYGIQLDCKAMQNYLSLIPMLMPICIKLGLKMFYRSHQVIDHKLSDELCDQMFAQDLEVINRVANWNELEKEVDDSDC</sequence>
<name>A0A9D1ZQ30_9LACO</name>
<comment type="caution">
    <text evidence="1">The sequence shown here is derived from an EMBL/GenBank/DDBJ whole genome shotgun (WGS) entry which is preliminary data.</text>
</comment>
<dbReference type="EMBL" id="DXCM01000025">
    <property type="protein sequence ID" value="HIY92049.1"/>
    <property type="molecule type" value="Genomic_DNA"/>
</dbReference>
<reference evidence="1" key="1">
    <citation type="journal article" date="2021" name="PeerJ">
        <title>Extensive microbial diversity within the chicken gut microbiome revealed by metagenomics and culture.</title>
        <authorList>
            <person name="Gilroy R."/>
            <person name="Ravi A."/>
            <person name="Getino M."/>
            <person name="Pursley I."/>
            <person name="Horton D.L."/>
            <person name="Alikhan N.F."/>
            <person name="Baker D."/>
            <person name="Gharbi K."/>
            <person name="Hall N."/>
            <person name="Watson M."/>
            <person name="Adriaenssens E.M."/>
            <person name="Foster-Nyarko E."/>
            <person name="Jarju S."/>
            <person name="Secka A."/>
            <person name="Antonio M."/>
            <person name="Oren A."/>
            <person name="Chaudhuri R.R."/>
            <person name="La Ragione R."/>
            <person name="Hildebrand F."/>
            <person name="Pallen M.J."/>
        </authorList>
    </citation>
    <scope>NUCLEOTIDE SEQUENCE</scope>
    <source>
        <strain evidence="1">3204</strain>
    </source>
</reference>
<reference evidence="1" key="2">
    <citation type="submission" date="2021-04" db="EMBL/GenBank/DDBJ databases">
        <authorList>
            <person name="Gilroy R."/>
        </authorList>
    </citation>
    <scope>NUCLEOTIDE SEQUENCE</scope>
    <source>
        <strain evidence="1">3204</strain>
    </source>
</reference>
<dbReference type="Proteomes" id="UP000824013">
    <property type="component" value="Unassembled WGS sequence"/>
</dbReference>
<organism evidence="1 2">
    <name type="scientific">Candidatus Companilactobacillus pullicola</name>
    <dbReference type="NCBI Taxonomy" id="2838523"/>
    <lineage>
        <taxon>Bacteria</taxon>
        <taxon>Bacillati</taxon>
        <taxon>Bacillota</taxon>
        <taxon>Bacilli</taxon>
        <taxon>Lactobacillales</taxon>
        <taxon>Lactobacillaceae</taxon>
        <taxon>Companilactobacillus</taxon>
    </lineage>
</organism>
<evidence type="ECO:0000313" key="2">
    <source>
        <dbReference type="Proteomes" id="UP000824013"/>
    </source>
</evidence>
<protein>
    <submittedName>
        <fullName evidence="1">Uncharacterized protein</fullName>
    </submittedName>
</protein>
<gene>
    <name evidence="1" type="ORF">H9820_03775</name>
</gene>
<evidence type="ECO:0000313" key="1">
    <source>
        <dbReference type="EMBL" id="HIY92049.1"/>
    </source>
</evidence>